<protein>
    <submittedName>
        <fullName evidence="2">Uncharacterized protein</fullName>
    </submittedName>
</protein>
<keyword evidence="3" id="KW-1185">Reference proteome</keyword>
<feature type="chain" id="PRO_5047154606" evidence="1">
    <location>
        <begin position="25"/>
        <end position="161"/>
    </location>
</feature>
<feature type="signal peptide" evidence="1">
    <location>
        <begin position="1"/>
        <end position="24"/>
    </location>
</feature>
<dbReference type="Proteomes" id="UP001056708">
    <property type="component" value="Chromosome"/>
</dbReference>
<keyword evidence="1" id="KW-0732">Signal</keyword>
<dbReference type="RefSeq" id="WP_252663182.1">
    <property type="nucleotide sequence ID" value="NZ_CP098611.1"/>
</dbReference>
<proteinExistence type="predicted"/>
<organism evidence="2 3">
    <name type="scientific">Phormidium yuhuli AB48</name>
    <dbReference type="NCBI Taxonomy" id="2940671"/>
    <lineage>
        <taxon>Bacteria</taxon>
        <taxon>Bacillati</taxon>
        <taxon>Cyanobacteriota</taxon>
        <taxon>Cyanophyceae</taxon>
        <taxon>Oscillatoriophycideae</taxon>
        <taxon>Oscillatoriales</taxon>
        <taxon>Oscillatoriaceae</taxon>
        <taxon>Phormidium</taxon>
        <taxon>Phormidium yuhuli</taxon>
    </lineage>
</organism>
<evidence type="ECO:0000313" key="3">
    <source>
        <dbReference type="Proteomes" id="UP001056708"/>
    </source>
</evidence>
<gene>
    <name evidence="2" type="ORF">NEA10_20390</name>
</gene>
<accession>A0ABY5AS27</accession>
<evidence type="ECO:0000313" key="2">
    <source>
        <dbReference type="EMBL" id="USR91151.1"/>
    </source>
</evidence>
<dbReference type="EMBL" id="CP098611">
    <property type="protein sequence ID" value="USR91151.1"/>
    <property type="molecule type" value="Genomic_DNA"/>
</dbReference>
<evidence type="ECO:0000256" key="1">
    <source>
        <dbReference type="SAM" id="SignalP"/>
    </source>
</evidence>
<name>A0ABY5AS27_9CYAN</name>
<sequence length="161" mass="17681">MKRSGVLALSLALILGLGGTWAIATVEDHQQSRQQCQQLIDRVNQGYAQTLAFQGSDATALKRLAGQLNTIADSLRQLEIDRRPLRHIQQQFVQGYRNLSQGYYGIVEALVAADNAPKNETGLEQVQQAQIQVKEAGAAAHEAARHIDQLAQDLNQLCHSN</sequence>
<reference evidence="2" key="1">
    <citation type="submission" date="2022-06" db="EMBL/GenBank/DDBJ databases">
        <title>Genome sequence of Phormidium yuhuli AB48 isolated from an industrial photobioreactor environment.</title>
        <authorList>
            <person name="Qiu Y."/>
            <person name="Noonan A.J.C."/>
            <person name="Dofher K."/>
            <person name="Koch M."/>
            <person name="Kieft B."/>
            <person name="Lin X."/>
            <person name="Ziels R.M."/>
            <person name="Hallam S.J."/>
        </authorList>
    </citation>
    <scope>NUCLEOTIDE SEQUENCE</scope>
    <source>
        <strain evidence="2">AB48</strain>
    </source>
</reference>